<dbReference type="SUPFAM" id="SSF52540">
    <property type="entry name" value="P-loop containing nucleoside triphosphate hydrolases"/>
    <property type="match status" value="1"/>
</dbReference>
<dbReference type="GO" id="GO:0005829">
    <property type="term" value="C:cytosol"/>
    <property type="evidence" value="ECO:0007669"/>
    <property type="project" value="TreeGrafter"/>
</dbReference>
<evidence type="ECO:0000256" key="1">
    <source>
        <dbReference type="ARBA" id="ARBA00022741"/>
    </source>
</evidence>
<dbReference type="EMBL" id="JAPFFM010000001">
    <property type="protein sequence ID" value="KAJ6778992.1"/>
    <property type="molecule type" value="Genomic_DNA"/>
</dbReference>
<dbReference type="AlphaFoldDB" id="A0A9Q1APZ1"/>
<evidence type="ECO:0000256" key="5">
    <source>
        <dbReference type="SAM" id="Phobius"/>
    </source>
</evidence>
<evidence type="ECO:0000313" key="7">
    <source>
        <dbReference type="EMBL" id="KAJ6778992.1"/>
    </source>
</evidence>
<dbReference type="GO" id="GO:0003676">
    <property type="term" value="F:nucleic acid binding"/>
    <property type="evidence" value="ECO:0007669"/>
    <property type="project" value="InterPro"/>
</dbReference>
<dbReference type="Pfam" id="PF00270">
    <property type="entry name" value="DEAD"/>
    <property type="match status" value="1"/>
</dbReference>
<sequence>MLLTVLRRTSSSSVLATNRALTAVTLLQHQLTTTASPILLRNGSLSGKGNEEGLGISRLGISQEIVGALAKRGITKLFPIQIAVLEPAMQGNDMFGRARTGTGKTLAFGIPILDKILQFNAQHWLFIYFVNLLTQIDFILIEFDFLVFPGFLLGWFALGLCRRGRDNNVHDSDHRLQDEAAATHRKLTIKVLTDDRSICKFLLPCRQGWKFFMVYQF</sequence>
<evidence type="ECO:0000256" key="4">
    <source>
        <dbReference type="ARBA" id="ARBA00022840"/>
    </source>
</evidence>
<comment type="caution">
    <text evidence="7">The sequence shown here is derived from an EMBL/GenBank/DDBJ whole genome shotgun (WGS) entry which is preliminary data.</text>
</comment>
<organism evidence="7 8">
    <name type="scientific">Salix koriyanagi</name>
    <dbReference type="NCBI Taxonomy" id="2511006"/>
    <lineage>
        <taxon>Eukaryota</taxon>
        <taxon>Viridiplantae</taxon>
        <taxon>Streptophyta</taxon>
        <taxon>Embryophyta</taxon>
        <taxon>Tracheophyta</taxon>
        <taxon>Spermatophyta</taxon>
        <taxon>Magnoliopsida</taxon>
        <taxon>eudicotyledons</taxon>
        <taxon>Gunneridae</taxon>
        <taxon>Pentapetalae</taxon>
        <taxon>rosids</taxon>
        <taxon>fabids</taxon>
        <taxon>Malpighiales</taxon>
        <taxon>Salicaceae</taxon>
        <taxon>Saliceae</taxon>
        <taxon>Salix</taxon>
    </lineage>
</organism>
<feature type="transmembrane region" description="Helical" evidence="5">
    <location>
        <begin position="138"/>
        <end position="158"/>
    </location>
</feature>
<proteinExistence type="predicted"/>
<dbReference type="GO" id="GO:0005524">
    <property type="term" value="F:ATP binding"/>
    <property type="evidence" value="ECO:0007669"/>
    <property type="project" value="UniProtKB-KW"/>
</dbReference>
<keyword evidence="5" id="KW-0472">Membrane</keyword>
<accession>A0A9Q1APZ1</accession>
<protein>
    <submittedName>
        <fullName evidence="7">RNA HELICASE</fullName>
    </submittedName>
</protein>
<reference evidence="7" key="2">
    <citation type="journal article" date="2023" name="Int. J. Mol. Sci.">
        <title>De Novo Assembly and Annotation of 11 Diverse Shrub Willow (Salix) Genomes Reveals Novel Gene Organization in Sex-Linked Regions.</title>
        <authorList>
            <person name="Hyden B."/>
            <person name="Feng K."/>
            <person name="Yates T.B."/>
            <person name="Jawdy S."/>
            <person name="Cereghino C."/>
            <person name="Smart L.B."/>
            <person name="Muchero W."/>
        </authorList>
    </citation>
    <scope>NUCLEOTIDE SEQUENCE</scope>
    <source>
        <tissue evidence="7">Shoot tip</tissue>
    </source>
</reference>
<dbReference type="GO" id="GO:0003724">
    <property type="term" value="F:RNA helicase activity"/>
    <property type="evidence" value="ECO:0007669"/>
    <property type="project" value="TreeGrafter"/>
</dbReference>
<keyword evidence="4" id="KW-0067">ATP-binding</keyword>
<dbReference type="InterPro" id="IPR027417">
    <property type="entry name" value="P-loop_NTPase"/>
</dbReference>
<keyword evidence="3 7" id="KW-0347">Helicase</keyword>
<dbReference type="Gene3D" id="3.40.50.300">
    <property type="entry name" value="P-loop containing nucleotide triphosphate hydrolases"/>
    <property type="match status" value="1"/>
</dbReference>
<name>A0A9Q1APZ1_9ROSI</name>
<dbReference type="PANTHER" id="PTHR47959">
    <property type="entry name" value="ATP-DEPENDENT RNA HELICASE RHLE-RELATED"/>
    <property type="match status" value="1"/>
</dbReference>
<keyword evidence="5" id="KW-0812">Transmembrane</keyword>
<dbReference type="InterPro" id="IPR011545">
    <property type="entry name" value="DEAD/DEAH_box_helicase_dom"/>
</dbReference>
<reference evidence="7" key="1">
    <citation type="submission" date="2022-11" db="EMBL/GenBank/DDBJ databases">
        <authorList>
            <person name="Hyden B.L."/>
            <person name="Feng K."/>
            <person name="Yates T."/>
            <person name="Jawdy S."/>
            <person name="Smart L.B."/>
            <person name="Muchero W."/>
        </authorList>
    </citation>
    <scope>NUCLEOTIDE SEQUENCE</scope>
    <source>
        <tissue evidence="7">Shoot tip</tissue>
    </source>
</reference>
<evidence type="ECO:0000259" key="6">
    <source>
        <dbReference type="Pfam" id="PF00270"/>
    </source>
</evidence>
<evidence type="ECO:0000256" key="2">
    <source>
        <dbReference type="ARBA" id="ARBA00022801"/>
    </source>
</evidence>
<dbReference type="InterPro" id="IPR050079">
    <property type="entry name" value="DEAD_box_RNA_helicase"/>
</dbReference>
<keyword evidence="2" id="KW-0378">Hydrolase</keyword>
<keyword evidence="8" id="KW-1185">Reference proteome</keyword>
<evidence type="ECO:0000313" key="8">
    <source>
        <dbReference type="Proteomes" id="UP001151752"/>
    </source>
</evidence>
<keyword evidence="5" id="KW-1133">Transmembrane helix</keyword>
<dbReference type="PANTHER" id="PTHR47959:SF23">
    <property type="entry name" value="HELICASE ATP-BINDING DOMAIN-CONTAINING PROTEIN"/>
    <property type="match status" value="1"/>
</dbReference>
<evidence type="ECO:0000256" key="3">
    <source>
        <dbReference type="ARBA" id="ARBA00022806"/>
    </source>
</evidence>
<keyword evidence="1" id="KW-0547">Nucleotide-binding</keyword>
<gene>
    <name evidence="7" type="ORF">OIU74_002729</name>
</gene>
<dbReference type="Proteomes" id="UP001151752">
    <property type="component" value="Chromosome 16"/>
</dbReference>
<dbReference type="GO" id="GO:0016787">
    <property type="term" value="F:hydrolase activity"/>
    <property type="evidence" value="ECO:0007669"/>
    <property type="project" value="UniProtKB-KW"/>
</dbReference>
<feature type="domain" description="DEAD/DEAH-box helicase" evidence="6">
    <location>
        <begin position="79"/>
        <end position="128"/>
    </location>
</feature>